<dbReference type="SUPFAM" id="SSF46785">
    <property type="entry name" value="Winged helix' DNA-binding domain"/>
    <property type="match status" value="1"/>
</dbReference>
<dbReference type="PANTHER" id="PTHR30419:SF8">
    <property type="entry name" value="NITROGEN ASSIMILATION TRANSCRIPTIONAL ACTIVATOR-RELATED"/>
    <property type="match status" value="1"/>
</dbReference>
<dbReference type="InterPro" id="IPR036390">
    <property type="entry name" value="WH_DNA-bd_sf"/>
</dbReference>
<evidence type="ECO:0000313" key="6">
    <source>
        <dbReference type="EMBL" id="MET3615780.1"/>
    </source>
</evidence>
<keyword evidence="2" id="KW-0805">Transcription regulation</keyword>
<dbReference type="Gene3D" id="1.10.10.10">
    <property type="entry name" value="Winged helix-like DNA-binding domain superfamily/Winged helix DNA-binding domain"/>
    <property type="match status" value="1"/>
</dbReference>
<evidence type="ECO:0000256" key="3">
    <source>
        <dbReference type="ARBA" id="ARBA00023125"/>
    </source>
</evidence>
<gene>
    <name evidence="6" type="ORF">ABID16_004127</name>
</gene>
<organism evidence="6 7">
    <name type="scientific">Rhizobium aquaticum</name>
    <dbReference type="NCBI Taxonomy" id="1549636"/>
    <lineage>
        <taxon>Bacteria</taxon>
        <taxon>Pseudomonadati</taxon>
        <taxon>Pseudomonadota</taxon>
        <taxon>Alphaproteobacteria</taxon>
        <taxon>Hyphomicrobiales</taxon>
        <taxon>Rhizobiaceae</taxon>
        <taxon>Rhizobium/Agrobacterium group</taxon>
        <taxon>Rhizobium</taxon>
    </lineage>
</organism>
<dbReference type="RefSeq" id="WP_354558246.1">
    <property type="nucleotide sequence ID" value="NZ_JBEPMB010000009.1"/>
</dbReference>
<dbReference type="InterPro" id="IPR000847">
    <property type="entry name" value="LysR_HTH_N"/>
</dbReference>
<sequence>MHTVFLRYLDEVARQGSIRKAATVLNVTSTSVNRKIIQVEEQLGVRLLDRSPEGVELTTSGRIILEHCRKTLYDFEQAQALLGDIRGLKTGHLNIQAIDSAAFSFLPKVLEQFSGAHPGISLSINVGMHDEVMQCVVNGEADIGIGFTKMMHPDLRIIAQKPAPFGAILSVDHPLAERSSITVEDLSAYALVATPRARGRNSIVDQEIANVSSMLKTQMFTNTLSIAKQAILSKQVVGIYTKIGFLDEIEDRTLKFVPIADTALSNYRMGVFVSASTSVDLLKGLFLGTIERVLRTVDFA</sequence>
<evidence type="ECO:0000256" key="1">
    <source>
        <dbReference type="ARBA" id="ARBA00009437"/>
    </source>
</evidence>
<dbReference type="PROSITE" id="PS50931">
    <property type="entry name" value="HTH_LYSR"/>
    <property type="match status" value="1"/>
</dbReference>
<evidence type="ECO:0000256" key="2">
    <source>
        <dbReference type="ARBA" id="ARBA00023015"/>
    </source>
</evidence>
<evidence type="ECO:0000259" key="5">
    <source>
        <dbReference type="PROSITE" id="PS50931"/>
    </source>
</evidence>
<dbReference type="SUPFAM" id="SSF53850">
    <property type="entry name" value="Periplasmic binding protein-like II"/>
    <property type="match status" value="1"/>
</dbReference>
<dbReference type="EMBL" id="JBEPMB010000009">
    <property type="protein sequence ID" value="MET3615780.1"/>
    <property type="molecule type" value="Genomic_DNA"/>
</dbReference>
<dbReference type="Gene3D" id="3.40.190.290">
    <property type="match status" value="1"/>
</dbReference>
<evidence type="ECO:0000313" key="7">
    <source>
        <dbReference type="Proteomes" id="UP001549047"/>
    </source>
</evidence>
<dbReference type="Proteomes" id="UP001549047">
    <property type="component" value="Unassembled WGS sequence"/>
</dbReference>
<keyword evidence="7" id="KW-1185">Reference proteome</keyword>
<dbReference type="Pfam" id="PF00126">
    <property type="entry name" value="HTH_1"/>
    <property type="match status" value="1"/>
</dbReference>
<proteinExistence type="inferred from homology"/>
<keyword evidence="3 6" id="KW-0238">DNA-binding</keyword>
<evidence type="ECO:0000256" key="4">
    <source>
        <dbReference type="ARBA" id="ARBA00023163"/>
    </source>
</evidence>
<dbReference type="PANTHER" id="PTHR30419">
    <property type="entry name" value="HTH-TYPE TRANSCRIPTIONAL REGULATOR YBHD"/>
    <property type="match status" value="1"/>
</dbReference>
<comment type="caution">
    <text evidence="6">The sequence shown here is derived from an EMBL/GenBank/DDBJ whole genome shotgun (WGS) entry which is preliminary data.</text>
</comment>
<dbReference type="Pfam" id="PF03466">
    <property type="entry name" value="LysR_substrate"/>
    <property type="match status" value="1"/>
</dbReference>
<accession>A0ABV2J4U8</accession>
<reference evidence="6 7" key="1">
    <citation type="submission" date="2024-06" db="EMBL/GenBank/DDBJ databases">
        <title>Genomic Encyclopedia of Type Strains, Phase IV (KMG-IV): sequencing the most valuable type-strain genomes for metagenomic binning, comparative biology and taxonomic classification.</title>
        <authorList>
            <person name="Goeker M."/>
        </authorList>
    </citation>
    <scope>NUCLEOTIDE SEQUENCE [LARGE SCALE GENOMIC DNA]</scope>
    <source>
        <strain evidence="6 7">DSM 29780</strain>
    </source>
</reference>
<feature type="domain" description="HTH lysR-type" evidence="5">
    <location>
        <begin position="1"/>
        <end position="58"/>
    </location>
</feature>
<keyword evidence="4" id="KW-0804">Transcription</keyword>
<dbReference type="GO" id="GO:0003677">
    <property type="term" value="F:DNA binding"/>
    <property type="evidence" value="ECO:0007669"/>
    <property type="project" value="UniProtKB-KW"/>
</dbReference>
<name>A0ABV2J4U8_9HYPH</name>
<dbReference type="InterPro" id="IPR005119">
    <property type="entry name" value="LysR_subst-bd"/>
</dbReference>
<protein>
    <submittedName>
        <fullName evidence="6">DNA-binding transcriptional LysR family regulator</fullName>
    </submittedName>
</protein>
<dbReference type="InterPro" id="IPR050950">
    <property type="entry name" value="HTH-type_LysR_regulators"/>
</dbReference>
<comment type="similarity">
    <text evidence="1">Belongs to the LysR transcriptional regulatory family.</text>
</comment>
<dbReference type="InterPro" id="IPR036388">
    <property type="entry name" value="WH-like_DNA-bd_sf"/>
</dbReference>